<dbReference type="SUPFAM" id="SSF47413">
    <property type="entry name" value="lambda repressor-like DNA-binding domains"/>
    <property type="match status" value="1"/>
</dbReference>
<sequence length="284" mass="33109">MDFNFREDLKAIRDLLEISQSEMAQNIGVQQVTLSRNEKGDTKPSDRLLEQVYNYAFEHNIKLGRLKEMLWLDNMKAGHRLLFHGAKSEIEGSLSASKSRTNNDFGQGFYTGEKYEQAVSFVFGFDHPSVYYLDFESGNLNCKKYEVNQEWMLTIAYYRGALDEYSTHPMIRQIVEESRKYDYIIAPIADNRMFQIINSFIEGEITDEQCKHCLAATNLGNQYIFVSEKSLEHLNILERGYISSKEREHYKALRSEENKLGANKVKLARIQYRGKGRYIDEILE</sequence>
<dbReference type="OrthoDB" id="1767443at2"/>
<keyword evidence="3" id="KW-1185">Reference proteome</keyword>
<organism evidence="2 3">
    <name type="scientific">[Clostridium] aminophilum</name>
    <dbReference type="NCBI Taxonomy" id="1526"/>
    <lineage>
        <taxon>Bacteria</taxon>
        <taxon>Bacillati</taxon>
        <taxon>Bacillota</taxon>
        <taxon>Clostridia</taxon>
        <taxon>Lachnospirales</taxon>
        <taxon>Lachnospiraceae</taxon>
    </lineage>
</organism>
<reference evidence="2 3" key="1">
    <citation type="submission" date="2016-10" db="EMBL/GenBank/DDBJ databases">
        <authorList>
            <person name="de Groot N.N."/>
        </authorList>
    </citation>
    <scope>NUCLEOTIDE SEQUENCE [LARGE SCALE GENOMIC DNA]</scope>
    <source>
        <strain evidence="2 3">KH1P1</strain>
    </source>
</reference>
<dbReference type="SMART" id="SM00530">
    <property type="entry name" value="HTH_XRE"/>
    <property type="match status" value="1"/>
</dbReference>
<dbReference type="AlphaFoldDB" id="A0A1I0IE78"/>
<dbReference type="InterPro" id="IPR001387">
    <property type="entry name" value="Cro/C1-type_HTH"/>
</dbReference>
<proteinExistence type="predicted"/>
<accession>A0A1I0IE78</accession>
<evidence type="ECO:0000313" key="2">
    <source>
        <dbReference type="EMBL" id="SET94529.1"/>
    </source>
</evidence>
<dbReference type="CDD" id="cd00093">
    <property type="entry name" value="HTH_XRE"/>
    <property type="match status" value="1"/>
</dbReference>
<dbReference type="InterPro" id="IPR010982">
    <property type="entry name" value="Lambda_DNA-bd_dom_sf"/>
</dbReference>
<dbReference type="Gene3D" id="1.10.260.40">
    <property type="entry name" value="lambda repressor-like DNA-binding domains"/>
    <property type="match status" value="1"/>
</dbReference>
<name>A0A1I0IE78_9FIRM</name>
<evidence type="ECO:0000259" key="1">
    <source>
        <dbReference type="PROSITE" id="PS50943"/>
    </source>
</evidence>
<dbReference type="EMBL" id="FOIL01000077">
    <property type="protein sequence ID" value="SET94529.1"/>
    <property type="molecule type" value="Genomic_DNA"/>
</dbReference>
<gene>
    <name evidence="2" type="ORF">SAMN04487771_10777</name>
</gene>
<dbReference type="GO" id="GO:0003677">
    <property type="term" value="F:DNA binding"/>
    <property type="evidence" value="ECO:0007669"/>
    <property type="project" value="InterPro"/>
</dbReference>
<dbReference type="Pfam" id="PF13151">
    <property type="entry name" value="DUF3990"/>
    <property type="match status" value="1"/>
</dbReference>
<dbReference type="Pfam" id="PF01381">
    <property type="entry name" value="HTH_3"/>
    <property type="match status" value="1"/>
</dbReference>
<dbReference type="RefSeq" id="WP_074650617.1">
    <property type="nucleotide sequence ID" value="NZ_FOIL01000077.1"/>
</dbReference>
<protein>
    <submittedName>
        <fullName evidence="2">Helix-turn-helix domain-containing protein</fullName>
    </submittedName>
</protein>
<feature type="domain" description="HTH cro/C1-type" evidence="1">
    <location>
        <begin position="9"/>
        <end position="52"/>
    </location>
</feature>
<dbReference type="InterPro" id="IPR025051">
    <property type="entry name" value="DUF3990"/>
</dbReference>
<dbReference type="PROSITE" id="PS50943">
    <property type="entry name" value="HTH_CROC1"/>
    <property type="match status" value="1"/>
</dbReference>
<dbReference type="Proteomes" id="UP000199820">
    <property type="component" value="Unassembled WGS sequence"/>
</dbReference>
<evidence type="ECO:0000313" key="3">
    <source>
        <dbReference type="Proteomes" id="UP000199820"/>
    </source>
</evidence>